<feature type="region of interest" description="Disordered" evidence="3">
    <location>
        <begin position="103"/>
        <end position="124"/>
    </location>
</feature>
<dbReference type="EMBL" id="KB203683">
    <property type="protein sequence ID" value="ESO83443.1"/>
    <property type="molecule type" value="Genomic_DNA"/>
</dbReference>
<name>V3YZ72_LOTGI</name>
<dbReference type="Pfam" id="PF15619">
    <property type="entry name" value="Lebercilin"/>
    <property type="match status" value="1"/>
</dbReference>
<gene>
    <name evidence="5" type="ORF">LOTGIDRAFT_98433</name>
</gene>
<dbReference type="GeneID" id="20253238"/>
<dbReference type="OMA" id="SISHCCH"/>
<dbReference type="CTD" id="20253238"/>
<organism evidence="5 6">
    <name type="scientific">Lottia gigantea</name>
    <name type="common">Giant owl limpet</name>
    <dbReference type="NCBI Taxonomy" id="225164"/>
    <lineage>
        <taxon>Eukaryota</taxon>
        <taxon>Metazoa</taxon>
        <taxon>Spiralia</taxon>
        <taxon>Lophotrochozoa</taxon>
        <taxon>Mollusca</taxon>
        <taxon>Gastropoda</taxon>
        <taxon>Patellogastropoda</taxon>
        <taxon>Lottioidea</taxon>
        <taxon>Lottiidae</taxon>
        <taxon>Lottia</taxon>
    </lineage>
</organism>
<dbReference type="AlphaFoldDB" id="V3YZ72"/>
<evidence type="ECO:0000256" key="3">
    <source>
        <dbReference type="SAM" id="MobiDB-lite"/>
    </source>
</evidence>
<accession>V3YZ72</accession>
<keyword evidence="6" id="KW-1185">Reference proteome</keyword>
<feature type="compositionally biased region" description="Basic residues" evidence="3">
    <location>
        <begin position="104"/>
        <end position="113"/>
    </location>
</feature>
<dbReference type="PANTHER" id="PTHR16650:SF6">
    <property type="entry name" value="GH21622P"/>
    <property type="match status" value="1"/>
</dbReference>
<dbReference type="GO" id="GO:0005930">
    <property type="term" value="C:axoneme"/>
    <property type="evidence" value="ECO:0007669"/>
    <property type="project" value="TreeGrafter"/>
</dbReference>
<dbReference type="InterPro" id="IPR028933">
    <property type="entry name" value="Lebercilin_dom"/>
</dbReference>
<dbReference type="RefSeq" id="XP_009065873.1">
    <property type="nucleotide sequence ID" value="XM_009067625.1"/>
</dbReference>
<sequence length="124" mass="15032">NSVAKRMLSASRIRMNEYRNQIEELNIRIRELAEENKTLKKMQFRHQKALGKFEEQESDLPLLLTKHANEVRTLREQNRKMKDKFNQTDRYLRDAEDELENTKSHLKKYKKLCNQKGLKERDEL</sequence>
<proteinExistence type="inferred from homology"/>
<evidence type="ECO:0000256" key="2">
    <source>
        <dbReference type="ARBA" id="ARBA00023054"/>
    </source>
</evidence>
<dbReference type="STRING" id="225164.V3YZ72"/>
<feature type="non-terminal residue" evidence="5">
    <location>
        <position position="1"/>
    </location>
</feature>
<reference evidence="5 6" key="1">
    <citation type="journal article" date="2013" name="Nature">
        <title>Insights into bilaterian evolution from three spiralian genomes.</title>
        <authorList>
            <person name="Simakov O."/>
            <person name="Marletaz F."/>
            <person name="Cho S.J."/>
            <person name="Edsinger-Gonzales E."/>
            <person name="Havlak P."/>
            <person name="Hellsten U."/>
            <person name="Kuo D.H."/>
            <person name="Larsson T."/>
            <person name="Lv J."/>
            <person name="Arendt D."/>
            <person name="Savage R."/>
            <person name="Osoegawa K."/>
            <person name="de Jong P."/>
            <person name="Grimwood J."/>
            <person name="Chapman J.A."/>
            <person name="Shapiro H."/>
            <person name="Aerts A."/>
            <person name="Otillar R.P."/>
            <person name="Terry A.Y."/>
            <person name="Boore J.L."/>
            <person name="Grigoriev I.V."/>
            <person name="Lindberg D.R."/>
            <person name="Seaver E.C."/>
            <person name="Weisblat D.A."/>
            <person name="Putnam N.H."/>
            <person name="Rokhsar D.S."/>
        </authorList>
    </citation>
    <scope>NUCLEOTIDE SEQUENCE [LARGE SCALE GENOMIC DNA]</scope>
</reference>
<evidence type="ECO:0000256" key="1">
    <source>
        <dbReference type="ARBA" id="ARBA00010229"/>
    </source>
</evidence>
<dbReference type="OrthoDB" id="2123794at2759"/>
<dbReference type="PANTHER" id="PTHR16650">
    <property type="entry name" value="C21ORF13-RELATED"/>
    <property type="match status" value="1"/>
</dbReference>
<feature type="non-terminal residue" evidence="5">
    <location>
        <position position="124"/>
    </location>
</feature>
<feature type="domain" description="Lebercilin" evidence="4">
    <location>
        <begin position="3"/>
        <end position="124"/>
    </location>
</feature>
<evidence type="ECO:0000313" key="5">
    <source>
        <dbReference type="EMBL" id="ESO83443.1"/>
    </source>
</evidence>
<dbReference type="GO" id="GO:0042073">
    <property type="term" value="P:intraciliary transport"/>
    <property type="evidence" value="ECO:0007669"/>
    <property type="project" value="TreeGrafter"/>
</dbReference>
<keyword evidence="2" id="KW-0175">Coiled coil</keyword>
<dbReference type="HOGENOM" id="CLU_2009651_0_0_1"/>
<dbReference type="Proteomes" id="UP000030746">
    <property type="component" value="Unassembled WGS sequence"/>
</dbReference>
<evidence type="ECO:0000259" key="4">
    <source>
        <dbReference type="Pfam" id="PF15619"/>
    </source>
</evidence>
<dbReference type="KEGG" id="lgi:LOTGIDRAFT_98433"/>
<evidence type="ECO:0000313" key="6">
    <source>
        <dbReference type="Proteomes" id="UP000030746"/>
    </source>
</evidence>
<protein>
    <recommendedName>
        <fullName evidence="4">Lebercilin domain-containing protein</fullName>
    </recommendedName>
</protein>
<comment type="similarity">
    <text evidence="1">Belongs to the LCA5 family.</text>
</comment>
<dbReference type="InterPro" id="IPR026188">
    <property type="entry name" value="Lebercilin-like"/>
</dbReference>